<evidence type="ECO:0000256" key="6">
    <source>
        <dbReference type="ARBA" id="ARBA00023033"/>
    </source>
</evidence>
<keyword evidence="9" id="KW-0472">Membrane</keyword>
<evidence type="ECO:0000256" key="8">
    <source>
        <dbReference type="SAM" id="MobiDB-lite"/>
    </source>
</evidence>
<accession>A0AAD8NTH5</accession>
<keyword evidence="3" id="KW-0479">Metal-binding</keyword>
<dbReference type="InterPro" id="IPR012677">
    <property type="entry name" value="Nucleotide-bd_a/b_plait_sf"/>
</dbReference>
<feature type="domain" description="RRM" evidence="10">
    <location>
        <begin position="350"/>
        <end position="405"/>
    </location>
</feature>
<evidence type="ECO:0000256" key="5">
    <source>
        <dbReference type="ARBA" id="ARBA00023004"/>
    </source>
</evidence>
<evidence type="ECO:0000313" key="12">
    <source>
        <dbReference type="Proteomes" id="UP001229421"/>
    </source>
</evidence>
<gene>
    <name evidence="11" type="ORF">QVD17_16372</name>
</gene>
<keyword evidence="9" id="KW-1133">Transmembrane helix</keyword>
<dbReference type="GO" id="GO:0005506">
    <property type="term" value="F:iron ion binding"/>
    <property type="evidence" value="ECO:0007669"/>
    <property type="project" value="InterPro"/>
</dbReference>
<sequence>MYSMNTIEMEKRKSGNLRHTKIRQQLVKAMFSLLQNYLPISFPFIILLSFIICIWITFRFKINKNLPPSPPKLPIIGNLHQLGSSPHRSLRTLSQKHGPLMLMHFGSVPMLVASSSEAAKEIMKTHDLKFANRPKLRTPDTLIYGSSDITFSPYGEFWRQVKSIAVVHLLNNARVQSFRQVREEEIGYMIDTIAKSHGSLVDLSELTFWFVNNIVCKVALGRSYQGLKFTDLLGKFVHVLGALCVGNFIPWLSWIDRLSGLDDKARNVAKEFDEFLEGVVNEHLEKRSKGDDHNGTNQDLVDILLDIQRENAIGFALQRDTIKAIILPHSPPFLLIHIYISIFRKWKICFTSMIRFVKIDLNVPPRPPGYAFVKFEEAHDAEDAIRGRDGYDFDGHRLRVELSHGGHGNSSSTSRHSSHGSGRGGHGGVSRRSDYRGSHASCRGCLFFPSFQGRWW</sequence>
<evidence type="ECO:0000256" key="9">
    <source>
        <dbReference type="SAM" id="Phobius"/>
    </source>
</evidence>
<dbReference type="Gene3D" id="3.30.70.330">
    <property type="match status" value="1"/>
</dbReference>
<dbReference type="EMBL" id="JAUHHV010000004">
    <property type="protein sequence ID" value="KAK1427680.1"/>
    <property type="molecule type" value="Genomic_DNA"/>
</dbReference>
<keyword evidence="12" id="KW-1185">Reference proteome</keyword>
<dbReference type="SUPFAM" id="SSF54928">
    <property type="entry name" value="RNA-binding domain, RBD"/>
    <property type="match status" value="1"/>
</dbReference>
<dbReference type="Pfam" id="PF00076">
    <property type="entry name" value="RRM_1"/>
    <property type="match status" value="1"/>
</dbReference>
<name>A0AAD8NTH5_TARER</name>
<dbReference type="InterPro" id="IPR002401">
    <property type="entry name" value="Cyt_P450_E_grp-I"/>
</dbReference>
<dbReference type="GO" id="GO:0003723">
    <property type="term" value="F:RNA binding"/>
    <property type="evidence" value="ECO:0007669"/>
    <property type="project" value="UniProtKB-UniRule"/>
</dbReference>
<dbReference type="Gene3D" id="1.10.630.10">
    <property type="entry name" value="Cytochrome P450"/>
    <property type="match status" value="1"/>
</dbReference>
<dbReference type="Proteomes" id="UP001229421">
    <property type="component" value="Unassembled WGS sequence"/>
</dbReference>
<dbReference type="SUPFAM" id="SSF48264">
    <property type="entry name" value="Cytochrome P450"/>
    <property type="match status" value="1"/>
</dbReference>
<keyword evidence="9" id="KW-0812">Transmembrane</keyword>
<dbReference type="InterPro" id="IPR036396">
    <property type="entry name" value="Cyt_P450_sf"/>
</dbReference>
<dbReference type="Pfam" id="PF00067">
    <property type="entry name" value="p450"/>
    <property type="match status" value="1"/>
</dbReference>
<evidence type="ECO:0000256" key="3">
    <source>
        <dbReference type="ARBA" id="ARBA00022723"/>
    </source>
</evidence>
<evidence type="ECO:0000256" key="1">
    <source>
        <dbReference type="ARBA" id="ARBA00010617"/>
    </source>
</evidence>
<dbReference type="PANTHER" id="PTHR47955">
    <property type="entry name" value="CYTOCHROME P450 FAMILY 71 PROTEIN"/>
    <property type="match status" value="1"/>
</dbReference>
<comment type="similarity">
    <text evidence="1">Belongs to the cytochrome P450 family.</text>
</comment>
<dbReference type="PANTHER" id="PTHR47955:SF16">
    <property type="entry name" value="CYTOCHROME P450"/>
    <property type="match status" value="1"/>
</dbReference>
<protein>
    <recommendedName>
        <fullName evidence="10">RRM domain-containing protein</fullName>
    </recommendedName>
</protein>
<organism evidence="11 12">
    <name type="scientific">Tagetes erecta</name>
    <name type="common">African marigold</name>
    <dbReference type="NCBI Taxonomy" id="13708"/>
    <lineage>
        <taxon>Eukaryota</taxon>
        <taxon>Viridiplantae</taxon>
        <taxon>Streptophyta</taxon>
        <taxon>Embryophyta</taxon>
        <taxon>Tracheophyta</taxon>
        <taxon>Spermatophyta</taxon>
        <taxon>Magnoliopsida</taxon>
        <taxon>eudicotyledons</taxon>
        <taxon>Gunneridae</taxon>
        <taxon>Pentapetalae</taxon>
        <taxon>asterids</taxon>
        <taxon>campanulids</taxon>
        <taxon>Asterales</taxon>
        <taxon>Asteraceae</taxon>
        <taxon>Asteroideae</taxon>
        <taxon>Heliantheae alliance</taxon>
        <taxon>Tageteae</taxon>
        <taxon>Tagetes</taxon>
    </lineage>
</organism>
<evidence type="ECO:0000256" key="2">
    <source>
        <dbReference type="ARBA" id="ARBA00022617"/>
    </source>
</evidence>
<dbReference type="PRINTS" id="PR00463">
    <property type="entry name" value="EP450I"/>
</dbReference>
<dbReference type="InterPro" id="IPR001128">
    <property type="entry name" value="Cyt_P450"/>
</dbReference>
<evidence type="ECO:0000313" key="11">
    <source>
        <dbReference type="EMBL" id="KAK1427680.1"/>
    </source>
</evidence>
<dbReference type="AlphaFoldDB" id="A0AAD8NTH5"/>
<keyword evidence="2" id="KW-0349">Heme</keyword>
<feature type="transmembrane region" description="Helical" evidence="9">
    <location>
        <begin position="37"/>
        <end position="58"/>
    </location>
</feature>
<dbReference type="InterPro" id="IPR000504">
    <property type="entry name" value="RRM_dom"/>
</dbReference>
<dbReference type="GO" id="GO:0004497">
    <property type="term" value="F:monooxygenase activity"/>
    <property type="evidence" value="ECO:0007669"/>
    <property type="project" value="UniProtKB-KW"/>
</dbReference>
<keyword evidence="4" id="KW-0560">Oxidoreductase</keyword>
<proteinExistence type="inferred from homology"/>
<keyword evidence="7" id="KW-0694">RNA-binding</keyword>
<dbReference type="GO" id="GO:0020037">
    <property type="term" value="F:heme binding"/>
    <property type="evidence" value="ECO:0007669"/>
    <property type="project" value="InterPro"/>
</dbReference>
<keyword evidence="6" id="KW-0503">Monooxygenase</keyword>
<dbReference type="GO" id="GO:0016705">
    <property type="term" value="F:oxidoreductase activity, acting on paired donors, with incorporation or reduction of molecular oxygen"/>
    <property type="evidence" value="ECO:0007669"/>
    <property type="project" value="InterPro"/>
</dbReference>
<comment type="caution">
    <text evidence="11">The sequence shown here is derived from an EMBL/GenBank/DDBJ whole genome shotgun (WGS) entry which is preliminary data.</text>
</comment>
<evidence type="ECO:0000256" key="7">
    <source>
        <dbReference type="PROSITE-ProRule" id="PRU00176"/>
    </source>
</evidence>
<dbReference type="InterPro" id="IPR035979">
    <property type="entry name" value="RBD_domain_sf"/>
</dbReference>
<feature type="region of interest" description="Disordered" evidence="8">
    <location>
        <begin position="404"/>
        <end position="433"/>
    </location>
</feature>
<dbReference type="PROSITE" id="PS50102">
    <property type="entry name" value="RRM"/>
    <property type="match status" value="1"/>
</dbReference>
<reference evidence="11" key="1">
    <citation type="journal article" date="2023" name="bioRxiv">
        <title>Improved chromosome-level genome assembly for marigold (Tagetes erecta).</title>
        <authorList>
            <person name="Jiang F."/>
            <person name="Yuan L."/>
            <person name="Wang S."/>
            <person name="Wang H."/>
            <person name="Xu D."/>
            <person name="Wang A."/>
            <person name="Fan W."/>
        </authorList>
    </citation>
    <scope>NUCLEOTIDE SEQUENCE</scope>
    <source>
        <strain evidence="11">WSJ</strain>
        <tissue evidence="11">Leaf</tissue>
    </source>
</reference>
<dbReference type="GO" id="GO:0051762">
    <property type="term" value="P:sesquiterpene biosynthetic process"/>
    <property type="evidence" value="ECO:0007669"/>
    <property type="project" value="UniProtKB-ARBA"/>
</dbReference>
<evidence type="ECO:0000259" key="10">
    <source>
        <dbReference type="PROSITE" id="PS50102"/>
    </source>
</evidence>
<keyword evidence="5" id="KW-0408">Iron</keyword>
<evidence type="ECO:0000256" key="4">
    <source>
        <dbReference type="ARBA" id="ARBA00023002"/>
    </source>
</evidence>